<sequence length="361" mass="42901">MDFFSWKEDEIKPDEKLIKELDEGLIKHEDVIKISKLLKDFRSLKFDNLNYHSDKCILAREYAIIYMSTYKKHIDLLKDETIQMIVKTIKRTVLSIKNIISNVTEQILKCFNMIRNLYNDMLKLNNIYLFDYCLFSIINDVLGILNDEQIYQSKASIWGVSAFLALIISNYKKAYFIYKGIMSYKCIYVIPLFINDMDETMKEKKITQEELYNIILKENDENICSNYSRIEAFVKLHLSLFIILNDTREVWSYISEILNSAFKRKTYIYFCLIYSALDVSSYYCKVTYGPFFDNLMALLKNKLMPILEEELKKNPPPSNFEKMVDYYVKKLHVEYLNDNQTFPFPEEIVVIPDEKLLYMGL</sequence>
<accession>A0A077TSD6</accession>
<dbReference type="EMBL" id="LK022891">
    <property type="protein sequence ID" value="VTZ70770.1"/>
    <property type="molecule type" value="Genomic_DNA"/>
</dbReference>
<dbReference type="OrthoDB" id="374923at2759"/>
<gene>
    <name evidence="1" type="ORF">PCHAJ_000426300</name>
    <name evidence="3" type="ORF">PCHAS_1409400</name>
    <name evidence="2" type="ORF">PCHCB_000430500</name>
</gene>
<evidence type="ECO:0000313" key="1">
    <source>
        <dbReference type="EMBL" id="SCM25897.1"/>
    </source>
</evidence>
<reference evidence="5 6" key="3">
    <citation type="submission" date="2016-08" db="EMBL/GenBank/DDBJ databases">
        <authorList>
            <consortium name="Pathogen Informatics"/>
        </authorList>
    </citation>
    <scope>NUCLEOTIDE SEQUENCE [LARGE SCALE GENOMIC DNA]</scope>
    <source>
        <strain evidence="1 6">AJ</strain>
        <strain evidence="3">AS</strain>
        <strain evidence="2 5">CB</strain>
    </source>
</reference>
<name>A0A077TSD6_PLACU</name>
<evidence type="ECO:0000313" key="4">
    <source>
        <dbReference type="Proteomes" id="UP000071118"/>
    </source>
</evidence>
<organism evidence="2 5">
    <name type="scientific">Plasmodium chabaudi chabaudi</name>
    <dbReference type="NCBI Taxonomy" id="31271"/>
    <lineage>
        <taxon>Eukaryota</taxon>
        <taxon>Sar</taxon>
        <taxon>Alveolata</taxon>
        <taxon>Apicomplexa</taxon>
        <taxon>Aconoidasida</taxon>
        <taxon>Haemosporida</taxon>
        <taxon>Plasmodiidae</taxon>
        <taxon>Plasmodium</taxon>
        <taxon>Plasmodium (Vinckeia)</taxon>
    </lineage>
</organism>
<evidence type="ECO:0000313" key="3">
    <source>
        <dbReference type="EMBL" id="VTZ70770.1"/>
    </source>
</evidence>
<dbReference type="GeneID" id="27795097"/>
<dbReference type="Proteomes" id="UP000507163">
    <property type="component" value="Chromosome 14"/>
</dbReference>
<dbReference type="GO" id="GO:0005643">
    <property type="term" value="C:nuclear pore"/>
    <property type="evidence" value="ECO:0007669"/>
    <property type="project" value="InterPro"/>
</dbReference>
<dbReference type="Gene3D" id="1.25.40.510">
    <property type="entry name" value="GLE1-like"/>
    <property type="match status" value="1"/>
</dbReference>
<protein>
    <submittedName>
        <fullName evidence="2">Uncharacterized protein</fullName>
    </submittedName>
</protein>
<evidence type="ECO:0000313" key="2">
    <source>
        <dbReference type="EMBL" id="SCN62652.1"/>
    </source>
</evidence>
<dbReference type="GO" id="GO:0016973">
    <property type="term" value="P:poly(A)+ mRNA export from nucleus"/>
    <property type="evidence" value="ECO:0007669"/>
    <property type="project" value="InterPro"/>
</dbReference>
<dbReference type="EMBL" id="LT608166">
    <property type="protein sequence ID" value="SCN62652.1"/>
    <property type="molecule type" value="Genomic_DNA"/>
</dbReference>
<reference evidence="3 4" key="1">
    <citation type="journal article" date="2014" name="BMC Biol.">
        <title>A comprehensive evaluation of rodent malaria parasite genomes and gene expression.</title>
        <authorList>
            <person name="Otto T.D."/>
            <person name="Bohme U."/>
            <person name="Jackson A.P."/>
            <person name="Hunt M."/>
            <person name="Franke-Fayard B."/>
            <person name="Hoeijmakers W.A."/>
            <person name="Religa A.A."/>
            <person name="Robertson L."/>
            <person name="Sanders M."/>
            <person name="Ogun S.A."/>
            <person name="Cunningham D."/>
            <person name="Erhart A."/>
            <person name="Billker O."/>
            <person name="Khan S.M."/>
            <person name="Stunnenberg H.G."/>
            <person name="Langhorne J."/>
            <person name="Holder A.A."/>
            <person name="Waters A.P."/>
            <person name="Newbold C.I."/>
            <person name="Pain A."/>
            <person name="Berriman M."/>
            <person name="Janse C.J."/>
        </authorList>
    </citation>
    <scope>NUCLEOTIDE SEQUENCE [LARGE SCALE GENOMIC DNA]</scope>
    <source>
        <strain evidence="3 4">AS</strain>
    </source>
</reference>
<proteinExistence type="predicted"/>
<dbReference type="Proteomes" id="UP000071118">
    <property type="component" value="Chromosome 14"/>
</dbReference>
<dbReference type="RefSeq" id="XP_016654838.1">
    <property type="nucleotide sequence ID" value="XM_016799564.1"/>
</dbReference>
<evidence type="ECO:0000313" key="6">
    <source>
        <dbReference type="Proteomes" id="UP000507163"/>
    </source>
</evidence>
<dbReference type="Proteomes" id="UP000195489">
    <property type="component" value="Chromosome 14"/>
</dbReference>
<dbReference type="InterPro" id="IPR038506">
    <property type="entry name" value="GLE1-like_sf"/>
</dbReference>
<dbReference type="KEGG" id="pcb:PCHAS_1409400"/>
<dbReference type="EMBL" id="LT608180">
    <property type="protein sequence ID" value="SCM25897.1"/>
    <property type="molecule type" value="Genomic_DNA"/>
</dbReference>
<dbReference type="Pfam" id="PF07817">
    <property type="entry name" value="GLE1"/>
    <property type="match status" value="1"/>
</dbReference>
<dbReference type="InterPro" id="IPR012476">
    <property type="entry name" value="GLE1"/>
</dbReference>
<evidence type="ECO:0000313" key="5">
    <source>
        <dbReference type="Proteomes" id="UP000195489"/>
    </source>
</evidence>
<dbReference type="VEuPathDB" id="PlasmoDB:PCHAS_1409400"/>
<reference evidence="3" key="2">
    <citation type="submission" date="2014-05" db="EMBL/GenBank/DDBJ databases">
        <authorList>
            <person name="Aslett M.A."/>
            <person name="De Silva N."/>
        </authorList>
    </citation>
    <scope>NUCLEOTIDE SEQUENCE</scope>
    <source>
        <strain evidence="3">AS</strain>
    </source>
</reference>
<keyword evidence="4" id="KW-1185">Reference proteome</keyword>
<dbReference type="AlphaFoldDB" id="A0A077TSD6"/>